<dbReference type="EMBL" id="GBHO01000206">
    <property type="protein sequence ID" value="JAG43398.1"/>
    <property type="molecule type" value="Transcribed_RNA"/>
</dbReference>
<evidence type="ECO:0000259" key="2">
    <source>
        <dbReference type="PROSITE" id="PS50826"/>
    </source>
</evidence>
<accession>A0A0A9ZHN1</accession>
<reference evidence="7" key="3">
    <citation type="submission" date="2014-09" db="EMBL/GenBank/DDBJ databases">
        <authorList>
            <person name="Magalhaes I.L.F."/>
            <person name="Oliveira U."/>
            <person name="Santos F.R."/>
            <person name="Vidigal T.H.D.A."/>
            <person name="Brescovit A.D."/>
            <person name="Santos A.J."/>
        </authorList>
    </citation>
    <scope>NUCLEOTIDE SEQUENCE</scope>
</reference>
<evidence type="ECO:0000313" key="4">
    <source>
        <dbReference type="EMBL" id="JAG43397.1"/>
    </source>
</evidence>
<dbReference type="EMBL" id="GBRD01001315">
    <property type="protein sequence ID" value="JAG64506.1"/>
    <property type="molecule type" value="Transcribed_RNA"/>
</dbReference>
<dbReference type="GO" id="GO:0019894">
    <property type="term" value="F:kinesin binding"/>
    <property type="evidence" value="ECO:0007669"/>
    <property type="project" value="TreeGrafter"/>
</dbReference>
<dbReference type="EMBL" id="GBRD01012254">
    <property type="protein sequence ID" value="JAG53570.1"/>
    <property type="molecule type" value="Transcribed_RNA"/>
</dbReference>
<dbReference type="SUPFAM" id="SSF140741">
    <property type="entry name" value="RUN domain-like"/>
    <property type="match status" value="1"/>
</dbReference>
<proteinExistence type="predicted"/>
<dbReference type="EMBL" id="GBHO01000205">
    <property type="protein sequence ID" value="JAG43399.1"/>
    <property type="molecule type" value="Transcribed_RNA"/>
</dbReference>
<dbReference type="GO" id="GO:0007030">
    <property type="term" value="P:Golgi organization"/>
    <property type="evidence" value="ECO:0007669"/>
    <property type="project" value="TreeGrafter"/>
</dbReference>
<evidence type="ECO:0000313" key="3">
    <source>
        <dbReference type="EMBL" id="JAG43396.1"/>
    </source>
</evidence>
<dbReference type="InterPro" id="IPR053015">
    <property type="entry name" value="PH_domain-containing_M2"/>
</dbReference>
<dbReference type="Pfam" id="PF02759">
    <property type="entry name" value="RUN"/>
    <property type="match status" value="1"/>
</dbReference>
<organism evidence="5">
    <name type="scientific">Lygus hesperus</name>
    <name type="common">Western plant bug</name>
    <dbReference type="NCBI Taxonomy" id="30085"/>
    <lineage>
        <taxon>Eukaryota</taxon>
        <taxon>Metazoa</taxon>
        <taxon>Ecdysozoa</taxon>
        <taxon>Arthropoda</taxon>
        <taxon>Hexapoda</taxon>
        <taxon>Insecta</taxon>
        <taxon>Pterygota</taxon>
        <taxon>Neoptera</taxon>
        <taxon>Paraneoptera</taxon>
        <taxon>Hemiptera</taxon>
        <taxon>Heteroptera</taxon>
        <taxon>Panheteroptera</taxon>
        <taxon>Cimicomorpha</taxon>
        <taxon>Miridae</taxon>
        <taxon>Mirini</taxon>
        <taxon>Lygus</taxon>
    </lineage>
</organism>
<dbReference type="GO" id="GO:0032418">
    <property type="term" value="P:lysosome localization"/>
    <property type="evidence" value="ECO:0007669"/>
    <property type="project" value="TreeGrafter"/>
</dbReference>
<reference evidence="5" key="1">
    <citation type="journal article" date="2014" name="PLoS ONE">
        <title>Transcriptome-Based Identification of ABC Transporters in the Western Tarnished Plant Bug Lygus hesperus.</title>
        <authorList>
            <person name="Hull J.J."/>
            <person name="Chaney K."/>
            <person name="Geib S.M."/>
            <person name="Fabrick J.A."/>
            <person name="Brent C.S."/>
            <person name="Walsh D."/>
            <person name="Lavine L.C."/>
        </authorList>
    </citation>
    <scope>NUCLEOTIDE SEQUENCE</scope>
</reference>
<dbReference type="AlphaFoldDB" id="A0A0A9ZHN1"/>
<evidence type="ECO:0000313" key="5">
    <source>
        <dbReference type="EMBL" id="JAG43398.1"/>
    </source>
</evidence>
<protein>
    <submittedName>
        <fullName evidence="5">Pleckstrin homology domain-containing family M member 1</fullName>
    </submittedName>
</protein>
<evidence type="ECO:0000313" key="6">
    <source>
        <dbReference type="EMBL" id="JAG43399.1"/>
    </source>
</evidence>
<dbReference type="EMBL" id="GBRD01012253">
    <property type="protein sequence ID" value="JAG53571.1"/>
    <property type="molecule type" value="Transcribed_RNA"/>
</dbReference>
<dbReference type="GO" id="GO:0032880">
    <property type="term" value="P:regulation of protein localization"/>
    <property type="evidence" value="ECO:0007669"/>
    <property type="project" value="TreeGrafter"/>
</dbReference>
<dbReference type="PANTHER" id="PTHR46556:SF1">
    <property type="entry name" value="PLECKSTRIN HOMOLOGY DOMAIN-CONTAINING FAMILY M MEMBER 2"/>
    <property type="match status" value="1"/>
</dbReference>
<dbReference type="SMART" id="SM00593">
    <property type="entry name" value="RUN"/>
    <property type="match status" value="1"/>
</dbReference>
<evidence type="ECO:0000256" key="1">
    <source>
        <dbReference type="SAM" id="MobiDB-lite"/>
    </source>
</evidence>
<dbReference type="InterPro" id="IPR037213">
    <property type="entry name" value="Run_dom_sf"/>
</dbReference>
<dbReference type="EMBL" id="GBHO01000208">
    <property type="protein sequence ID" value="JAG43396.1"/>
    <property type="molecule type" value="Transcribed_RNA"/>
</dbReference>
<name>A0A0A9ZHN1_LYGHE</name>
<dbReference type="InterPro" id="IPR004012">
    <property type="entry name" value="Run_dom"/>
</dbReference>
<dbReference type="PROSITE" id="PS50826">
    <property type="entry name" value="RUN"/>
    <property type="match status" value="1"/>
</dbReference>
<evidence type="ECO:0000313" key="7">
    <source>
        <dbReference type="EMBL" id="JAG53570.1"/>
    </source>
</evidence>
<dbReference type="EMBL" id="GBRD01001313">
    <property type="protein sequence ID" value="JAG64508.1"/>
    <property type="molecule type" value="Transcribed_RNA"/>
</dbReference>
<gene>
    <name evidence="5" type="primary">PLEKHM1_8</name>
    <name evidence="4" type="synonym">PLEKHM1_0</name>
    <name evidence="6" type="synonym">PLEKHM1_4</name>
    <name evidence="3" type="synonym">PLEKHM1_9</name>
    <name evidence="6" type="ORF">CM83_92477</name>
    <name evidence="5" type="ORF">CM83_92481</name>
    <name evidence="4" type="ORF">CM83_92484</name>
    <name evidence="3" type="ORF">CM83_92488</name>
</gene>
<feature type="compositionally biased region" description="Basic and acidic residues" evidence="1">
    <location>
        <begin position="286"/>
        <end position="304"/>
    </location>
</feature>
<reference evidence="5" key="2">
    <citation type="submission" date="2014-07" db="EMBL/GenBank/DDBJ databases">
        <authorList>
            <person name="Hull J."/>
        </authorList>
    </citation>
    <scope>NUCLEOTIDE SEQUENCE</scope>
</reference>
<feature type="region of interest" description="Disordered" evidence="1">
    <location>
        <begin position="268"/>
        <end position="304"/>
    </location>
</feature>
<dbReference type="PANTHER" id="PTHR46556">
    <property type="entry name" value="PLECKSTRIN HOMOLOGY DOMAIN-CONTAINING FAMILY M MEMBER 2"/>
    <property type="match status" value="1"/>
</dbReference>
<dbReference type="GO" id="GO:0010008">
    <property type="term" value="C:endosome membrane"/>
    <property type="evidence" value="ECO:0007669"/>
    <property type="project" value="TreeGrafter"/>
</dbReference>
<feature type="domain" description="RUN" evidence="2">
    <location>
        <begin position="45"/>
        <end position="183"/>
    </location>
</feature>
<dbReference type="Gene3D" id="1.20.58.900">
    <property type="match status" value="1"/>
</dbReference>
<sequence>MTSFFQNMKARTRETLVKDSLTKALNEAVKNVQLNKTLIENDAYVTSEDAGKSLLVALEAIFIHGVKESFAEKFSSAFGDPDRMPAPEFWTPMMIFTPRHTISQVMNYAQIANDVGRSRSWIRACLNDGFFLGYLMTIAQETKSLKPYYKTTAYLVDQERINIAISYFQGLSQFKFSFPCNSRFLNCWSTSELLMAGYCTPSLKIENLPVLSGTDIAKTLPDEDSDNSSVKSFSSVGTSTMNIDHEKALEMILSTPTEGSPLMRRLQDETKESIAPRDAASSPVKFLEENPVETKDAEEKSSEHTKTLVQTMRLSLDLNSFLKHRLLLIFLGQT</sequence>
<dbReference type="EMBL" id="GBHO01000207">
    <property type="protein sequence ID" value="JAG43397.1"/>
    <property type="molecule type" value="Transcribed_RNA"/>
</dbReference>